<dbReference type="Proteomes" id="UP000004947">
    <property type="component" value="Unassembled WGS sequence"/>
</dbReference>
<dbReference type="EMBL" id="ABCK01000005">
    <property type="protein sequence ID" value="EDM28491.1"/>
    <property type="molecule type" value="Genomic_DNA"/>
</dbReference>
<accession>A6DJ55</accession>
<dbReference type="OrthoDB" id="285651at2"/>
<proteinExistence type="predicted"/>
<dbReference type="PANTHER" id="PTHR30093">
    <property type="entry name" value="GENERAL SECRETION PATHWAY PROTEIN G"/>
    <property type="match status" value="1"/>
</dbReference>
<dbReference type="PANTHER" id="PTHR30093:SF2">
    <property type="entry name" value="TYPE II SECRETION SYSTEM PROTEIN H"/>
    <property type="match status" value="1"/>
</dbReference>
<dbReference type="InterPro" id="IPR011453">
    <property type="entry name" value="DUF1559"/>
</dbReference>
<dbReference type="InterPro" id="IPR045584">
    <property type="entry name" value="Pilin-like"/>
</dbReference>
<dbReference type="NCBIfam" id="TIGR02532">
    <property type="entry name" value="IV_pilin_GFxxxE"/>
    <property type="match status" value="1"/>
</dbReference>
<protein>
    <recommendedName>
        <fullName evidence="1">DUF1559 domain-containing protein</fullName>
    </recommendedName>
</protein>
<dbReference type="STRING" id="313628.LNTAR_11261"/>
<comment type="caution">
    <text evidence="2">The sequence shown here is derived from an EMBL/GenBank/DDBJ whole genome shotgun (WGS) entry which is preliminary data.</text>
</comment>
<dbReference type="Pfam" id="PF07596">
    <property type="entry name" value="SBP_bac_10"/>
    <property type="match status" value="1"/>
</dbReference>
<evidence type="ECO:0000313" key="3">
    <source>
        <dbReference type="Proteomes" id="UP000004947"/>
    </source>
</evidence>
<gene>
    <name evidence="2" type="ORF">LNTAR_11261</name>
</gene>
<reference evidence="2 3" key="1">
    <citation type="journal article" date="2010" name="J. Bacteriol.">
        <title>Genome sequence of Lentisphaera araneosa HTCC2155T, the type species of the order Lentisphaerales in the phylum Lentisphaerae.</title>
        <authorList>
            <person name="Thrash J.C."/>
            <person name="Cho J.C."/>
            <person name="Vergin K.L."/>
            <person name="Morris R.M."/>
            <person name="Giovannoni S.J."/>
        </authorList>
    </citation>
    <scope>NUCLEOTIDE SEQUENCE [LARGE SCALE GENOMIC DNA]</scope>
    <source>
        <strain evidence="2 3">HTCC2155</strain>
    </source>
</reference>
<dbReference type="RefSeq" id="WP_007277931.1">
    <property type="nucleotide sequence ID" value="NZ_ABCK01000005.1"/>
</dbReference>
<dbReference type="eggNOG" id="COG4968">
    <property type="taxonomic scope" value="Bacteria"/>
</dbReference>
<evidence type="ECO:0000259" key="1">
    <source>
        <dbReference type="Pfam" id="PF07596"/>
    </source>
</evidence>
<dbReference type="InterPro" id="IPR012902">
    <property type="entry name" value="N_methyl_site"/>
</dbReference>
<organism evidence="2 3">
    <name type="scientific">Lentisphaera araneosa HTCC2155</name>
    <dbReference type="NCBI Taxonomy" id="313628"/>
    <lineage>
        <taxon>Bacteria</taxon>
        <taxon>Pseudomonadati</taxon>
        <taxon>Lentisphaerota</taxon>
        <taxon>Lentisphaeria</taxon>
        <taxon>Lentisphaerales</taxon>
        <taxon>Lentisphaeraceae</taxon>
        <taxon>Lentisphaera</taxon>
    </lineage>
</organism>
<dbReference type="SUPFAM" id="SSF54523">
    <property type="entry name" value="Pili subunits"/>
    <property type="match status" value="1"/>
</dbReference>
<dbReference type="AlphaFoldDB" id="A6DJ55"/>
<dbReference type="Gene3D" id="3.30.700.10">
    <property type="entry name" value="Glycoprotein, Type 4 Pilin"/>
    <property type="match status" value="1"/>
</dbReference>
<feature type="domain" description="DUF1559" evidence="1">
    <location>
        <begin position="29"/>
        <end position="154"/>
    </location>
</feature>
<keyword evidence="3" id="KW-1185">Reference proteome</keyword>
<evidence type="ECO:0000313" key="2">
    <source>
        <dbReference type="EMBL" id="EDM28491.1"/>
    </source>
</evidence>
<name>A6DJ55_9BACT</name>
<sequence>MKKFTLIELLVVVAIIGILASLLLPALGKARKTAMKAICVNNNKQIVTALFMYTDDHDQYFPTNYTTGTGDNVGWTDRIFSYLNIDLTDNQYKNRSPGISEGKNQVTSFPTFACPEFVPSGNNPSHPITSYGPTKYGLTNSGNVKAQHRGWMAGDHDGTQVSMKITQLNNDALMIGEGVEKVIGTGSNANIQIDDFQDKVSDLDFWLHDGYKTNWGMSDGSVRYINFMQTTFPLFDAWSTSDVQETLWDCWK</sequence>